<dbReference type="EMBL" id="CM001475">
    <property type="protein sequence ID" value="EIC30030.1"/>
    <property type="molecule type" value="Genomic_DNA"/>
</dbReference>
<dbReference type="AlphaFoldDB" id="H8GGR7"/>
<dbReference type="PANTHER" id="PTHR39965:SF1">
    <property type="entry name" value="CRISPR SYSTEM CMR SUBUNIT CMR6"/>
    <property type="match status" value="1"/>
</dbReference>
<evidence type="ECO:0000313" key="4">
    <source>
        <dbReference type="Proteomes" id="UP000005090"/>
    </source>
</evidence>
<accession>H8GGR7</accession>
<dbReference type="PANTHER" id="PTHR39965">
    <property type="entry name" value="CRISPR SYSTEM CMR SUBUNIT CMR6"/>
    <property type="match status" value="1"/>
</dbReference>
<protein>
    <submittedName>
        <fullName evidence="3">CRISPR type III-B/RAMP module RAMP protein Cmr6</fullName>
    </submittedName>
</protein>
<keyword evidence="4" id="KW-1185">Reference proteome</keyword>
<dbReference type="Proteomes" id="UP000005090">
    <property type="component" value="Chromosome"/>
</dbReference>
<reference evidence="3 4" key="1">
    <citation type="journal article" date="2013" name="Genome Announc.">
        <title>Genome Sequence of the Obligate Gammaproteobacterial Methanotroph Methylomicrobium album Strain BG8.</title>
        <authorList>
            <person name="Kits K.D."/>
            <person name="Kalyuzhnaya M.G."/>
            <person name="Klotz M.G."/>
            <person name="Jetten M.S."/>
            <person name="Op den Camp H.J."/>
            <person name="Vuilleumier S."/>
            <person name="Bringel F."/>
            <person name="Dispirito A.A."/>
            <person name="Murrell J.C."/>
            <person name="Bruce D."/>
            <person name="Cheng J.F."/>
            <person name="Copeland A."/>
            <person name="Goodwin L."/>
            <person name="Hauser L."/>
            <person name="Lajus A."/>
            <person name="Land M.L."/>
            <person name="Lapidus A."/>
            <person name="Lucas S."/>
            <person name="Medigue C."/>
            <person name="Pitluck S."/>
            <person name="Woyke T."/>
            <person name="Zeytun A."/>
            <person name="Stein L.Y."/>
        </authorList>
    </citation>
    <scope>NUCLEOTIDE SEQUENCE [LARGE SCALE GENOMIC DNA]</scope>
    <source>
        <strain evidence="3 4">BG8</strain>
    </source>
</reference>
<dbReference type="STRING" id="686340.Metal_2292"/>
<organism evidence="3 4">
    <name type="scientific">Methylomicrobium album BG8</name>
    <dbReference type="NCBI Taxonomy" id="686340"/>
    <lineage>
        <taxon>Bacteria</taxon>
        <taxon>Pseudomonadati</taxon>
        <taxon>Pseudomonadota</taxon>
        <taxon>Gammaproteobacteria</taxon>
        <taxon>Methylococcales</taxon>
        <taxon>Methylococcaceae</taxon>
        <taxon>Methylomicrobium</taxon>
    </lineage>
</organism>
<dbReference type="InterPro" id="IPR010172">
    <property type="entry name" value="CRISPR-assoc_prot_TM1791"/>
</dbReference>
<evidence type="ECO:0000313" key="3">
    <source>
        <dbReference type="EMBL" id="EIC30030.1"/>
    </source>
</evidence>
<dbReference type="HOGENOM" id="CLU_049013_0_0_6"/>
<dbReference type="NCBIfam" id="TIGR01898">
    <property type="entry name" value="cas_TM1791_cmr6"/>
    <property type="match status" value="1"/>
</dbReference>
<feature type="domain" description="CRISPR type III-associated protein" evidence="2">
    <location>
        <begin position="86"/>
        <end position="331"/>
    </location>
</feature>
<proteinExistence type="predicted"/>
<name>H8GGR7_METAL</name>
<dbReference type="eggNOG" id="COG1604">
    <property type="taxonomic scope" value="Bacteria"/>
</dbReference>
<evidence type="ECO:0000259" key="2">
    <source>
        <dbReference type="Pfam" id="PF03787"/>
    </source>
</evidence>
<evidence type="ECO:0000256" key="1">
    <source>
        <dbReference type="ARBA" id="ARBA00023118"/>
    </source>
</evidence>
<keyword evidence="1" id="KW-0051">Antiviral defense</keyword>
<dbReference type="GO" id="GO:0051607">
    <property type="term" value="P:defense response to virus"/>
    <property type="evidence" value="ECO:0007669"/>
    <property type="project" value="UniProtKB-KW"/>
</dbReference>
<dbReference type="Pfam" id="PF03787">
    <property type="entry name" value="RAMPs"/>
    <property type="match status" value="1"/>
</dbReference>
<dbReference type="InterPro" id="IPR005537">
    <property type="entry name" value="RAMP_III_fam"/>
</dbReference>
<dbReference type="RefSeq" id="WP_005372359.1">
    <property type="nucleotide sequence ID" value="NZ_CM001475.1"/>
</dbReference>
<sequence>MTKAALPHYMEKHLSGQDIPPGHRFGLYFPVWRDDWTKADGEKTAALKKATSLPDACRKMTEALRQRQQTIALQNDALDYFPAISTSPFMTGIGNEHPLENGFAFLNPYGLPYLPGSSVKGALRTAAEELALGLYGETKDWDMLAVWWLFGFEAGNAAINKKPYKGDTILVEEAQRRQAAYQSWVAQGKYDLQSLYKMIEATVSGKPQQAKYKSDPEIFLTSLSDNISLQGALSFWDVYPQCKNLAMDILTPHHGGYFQGKNASHDSEQPIPNVFLTVPPGSRFDFYCTCTTARLPEALQQNWQALLQTVFHYAFDWLGFGAKTAVGYGQMRRDENGERKFRDEKEQRLQKARAEAAQQEAENRLADLPPFERDIAQLLKDKKDPNKKDYLVLLDAVKTGQWQSTDKQSILERIQSLMQQAGDWRPMTQKKDPSKDKEYVRTRDVLKLMEQ</sequence>
<gene>
    <name evidence="3" type="ORF">Metal_2292</name>
</gene>